<keyword evidence="2" id="KW-1185">Reference proteome</keyword>
<dbReference type="Proteomes" id="UP001057402">
    <property type="component" value="Chromosome 3"/>
</dbReference>
<organism evidence="1 2">
    <name type="scientific">Melastoma candidum</name>
    <dbReference type="NCBI Taxonomy" id="119954"/>
    <lineage>
        <taxon>Eukaryota</taxon>
        <taxon>Viridiplantae</taxon>
        <taxon>Streptophyta</taxon>
        <taxon>Embryophyta</taxon>
        <taxon>Tracheophyta</taxon>
        <taxon>Spermatophyta</taxon>
        <taxon>Magnoliopsida</taxon>
        <taxon>eudicotyledons</taxon>
        <taxon>Gunneridae</taxon>
        <taxon>Pentapetalae</taxon>
        <taxon>rosids</taxon>
        <taxon>malvids</taxon>
        <taxon>Myrtales</taxon>
        <taxon>Melastomataceae</taxon>
        <taxon>Melastomatoideae</taxon>
        <taxon>Melastomateae</taxon>
        <taxon>Melastoma</taxon>
    </lineage>
</organism>
<evidence type="ECO:0000313" key="2">
    <source>
        <dbReference type="Proteomes" id="UP001057402"/>
    </source>
</evidence>
<gene>
    <name evidence="1" type="ORF">MLD38_007759</name>
</gene>
<name>A0ACB9RWE6_9MYRT</name>
<dbReference type="EMBL" id="CM042882">
    <property type="protein sequence ID" value="KAI4381708.1"/>
    <property type="molecule type" value="Genomic_DNA"/>
</dbReference>
<proteinExistence type="predicted"/>
<accession>A0ACB9RWE6</accession>
<reference evidence="2" key="1">
    <citation type="journal article" date="2023" name="Front. Plant Sci.">
        <title>Chromosomal-level genome assembly of Melastoma candidum provides insights into trichome evolution.</title>
        <authorList>
            <person name="Zhong Y."/>
            <person name="Wu W."/>
            <person name="Sun C."/>
            <person name="Zou P."/>
            <person name="Liu Y."/>
            <person name="Dai S."/>
            <person name="Zhou R."/>
        </authorList>
    </citation>
    <scope>NUCLEOTIDE SEQUENCE [LARGE SCALE GENOMIC DNA]</scope>
</reference>
<comment type="caution">
    <text evidence="1">The sequence shown here is derived from an EMBL/GenBank/DDBJ whole genome shotgun (WGS) entry which is preliminary data.</text>
</comment>
<sequence length="116" mass="13529">MMMFSKGKLRLRSSGMSLDPLFGCRLKYCTDPCLRRYLVARNWNVEKAKKMLEDTLEWRSTFKPEEIRGHEIAHEGETGKVSKADFFDRQGRTVLIMRPGKQNTTSVEGNIRIWCI</sequence>
<protein>
    <submittedName>
        <fullName evidence="1">Uncharacterized protein</fullName>
    </submittedName>
</protein>
<evidence type="ECO:0000313" key="1">
    <source>
        <dbReference type="EMBL" id="KAI4381708.1"/>
    </source>
</evidence>